<reference evidence="2 3" key="1">
    <citation type="submission" date="2012-12" db="EMBL/GenBank/DDBJ databases">
        <title>Genome assembly of Marinobacter sp. AK21.</title>
        <authorList>
            <person name="Khatri I."/>
            <person name="Kumar R."/>
            <person name="Vaidya B."/>
            <person name="Subramanian S."/>
            <person name="Pinnaka A."/>
        </authorList>
    </citation>
    <scope>NUCLEOTIDE SEQUENCE [LARGE SCALE GENOMIC DNA]</scope>
    <source>
        <strain evidence="2 3">AK21</strain>
    </source>
</reference>
<evidence type="ECO:0000256" key="1">
    <source>
        <dbReference type="SAM" id="SignalP"/>
    </source>
</evidence>
<feature type="chain" id="PRO_5001680172" evidence="1">
    <location>
        <begin position="21"/>
        <end position="94"/>
    </location>
</feature>
<dbReference type="OrthoDB" id="6078454at2"/>
<evidence type="ECO:0000313" key="3">
    <source>
        <dbReference type="Proteomes" id="UP000035057"/>
    </source>
</evidence>
<keyword evidence="3" id="KW-1185">Reference proteome</keyword>
<organism evidence="2 3">
    <name type="scientific">Marinobacter nitratireducens</name>
    <dbReference type="NCBI Taxonomy" id="1137280"/>
    <lineage>
        <taxon>Bacteria</taxon>
        <taxon>Pseudomonadati</taxon>
        <taxon>Pseudomonadota</taxon>
        <taxon>Gammaproteobacteria</taxon>
        <taxon>Pseudomonadales</taxon>
        <taxon>Marinobacteraceae</taxon>
        <taxon>Marinobacter</taxon>
    </lineage>
</organism>
<sequence>MSVRYWILLALMIGAAQVSAGETYESGFSSGVINDVPEKHHRSKVSAQLEQQATTGQPDEGELAVGVFVDTQARIAETFRRPVPDQMLNETRGE</sequence>
<evidence type="ECO:0000313" key="2">
    <source>
        <dbReference type="EMBL" id="KEF30087.1"/>
    </source>
</evidence>
<dbReference type="Proteomes" id="UP000035057">
    <property type="component" value="Unassembled WGS sequence"/>
</dbReference>
<dbReference type="RefSeq" id="WP_036133972.1">
    <property type="nucleotide sequence ID" value="NZ_ANIE01000009.1"/>
</dbReference>
<comment type="caution">
    <text evidence="2">The sequence shown here is derived from an EMBL/GenBank/DDBJ whole genome shotgun (WGS) entry which is preliminary data.</text>
</comment>
<proteinExistence type="predicted"/>
<keyword evidence="1" id="KW-0732">Signal</keyword>
<dbReference type="PATRIC" id="fig|1137280.3.peg.3079"/>
<gene>
    <name evidence="2" type="ORF">D777_03263</name>
</gene>
<dbReference type="EMBL" id="ANIE01000009">
    <property type="protein sequence ID" value="KEF30087.1"/>
    <property type="molecule type" value="Genomic_DNA"/>
</dbReference>
<feature type="signal peptide" evidence="1">
    <location>
        <begin position="1"/>
        <end position="20"/>
    </location>
</feature>
<accession>A0A072MYP2</accession>
<dbReference type="STRING" id="1137280.D777_03263"/>
<name>A0A072MYP2_9GAMM</name>
<protein>
    <submittedName>
        <fullName evidence="2">Uncharacterized protein</fullName>
    </submittedName>
</protein>
<dbReference type="AlphaFoldDB" id="A0A072MYP2"/>